<feature type="transmembrane region" description="Helical" evidence="2">
    <location>
        <begin position="77"/>
        <end position="97"/>
    </location>
</feature>
<feature type="transmembrane region" description="Helical" evidence="2">
    <location>
        <begin position="309"/>
        <end position="326"/>
    </location>
</feature>
<evidence type="ECO:0008006" key="5">
    <source>
        <dbReference type="Google" id="ProtNLM"/>
    </source>
</evidence>
<name>A0A7W8EAP5_9BACT</name>
<evidence type="ECO:0000256" key="2">
    <source>
        <dbReference type="SAM" id="Phobius"/>
    </source>
</evidence>
<evidence type="ECO:0000313" key="4">
    <source>
        <dbReference type="Proteomes" id="UP000584867"/>
    </source>
</evidence>
<feature type="compositionally biased region" description="Polar residues" evidence="1">
    <location>
        <begin position="827"/>
        <end position="841"/>
    </location>
</feature>
<keyword evidence="2" id="KW-0472">Membrane</keyword>
<sequence length="918" mass="101354">MAAINSTGLKSLSSGLMVAETIPQYVCIGFFLICTGFVALIGMRVIAINGAERFNDDGPPSWIISLLRNNRGRNEHWAIVLATFPSLFGFIYLFNFGTSESVDGRQICLGLAIGTVLAFIFWWPLNLLYYILYIYDAAANTSRGKVILGKNAARTILMPRSWFLLPSPSSDVDLDTVETAGSAVPKILRREARLAVGFRSFVTRLQLPGYVQPGGNNLYEGTFFSVLAAIGFFFIYLALWPMTAPVPTRWAWAGVALIFLMGGTVIALLLQSGATDATSKFVLRGAAIVIGLYTLVFPLLYVITDAERFPALASITIAVLVFFWLLDGLAFFLDRYRVPVTTLFVVFVILPRNVERWLHVEQGREEHYLSVSLTSKKTLQKTPAEILDDWYGPEGDLDQPLIIVTATGGGLHASAWTASVLAQLEWHVSKQWPGQHLYEHMLLASTVSGGSTGFMSYVDQLRRSRRDFSSIPISASCSSLEAISWGLIYHDLPVAAFFPIPLATASATGVDDLLSSPMGKDRTWALRRGFSRNLTDDYCVSTWNDKAVDWSHPVSKWITLDFITRDADNEKNENKALNLSGMGFTRQLFPAFTMNTTTAEYGDRFLLANYQLPRYAIGEKEALPAESFLQVYGDTDLGSEDDPRYPDLPLPTAAQLSATFPYVSSAARFPDVYGRNATHFIDGGYYDNDGTASVLEFLRYALDDPEQGSGKTEDKGNYAALAALKKRWQGTPGLPGKRVRVVLIEIRNDAYDPAESVKTFRSFQPVPQSQTGTGDLLTQLTAPLQGLWEAGHESVTSRNRASLEVLRQAYGNRLQLHHVVIADERSNSTGTDPLNWSLTPRQRNEIKRSASDGESGPNYEDVLKWLDGRQPGTWDSVAQTATETNANEQPMVPNISPETVAKSPAKKSSTPPMTPTPH</sequence>
<proteinExistence type="predicted"/>
<protein>
    <recommendedName>
        <fullName evidence="5">PNPLA domain-containing protein</fullName>
    </recommendedName>
</protein>
<feature type="compositionally biased region" description="Polar residues" evidence="1">
    <location>
        <begin position="879"/>
        <end position="888"/>
    </location>
</feature>
<feature type="transmembrane region" description="Helical" evidence="2">
    <location>
        <begin position="22"/>
        <end position="43"/>
    </location>
</feature>
<organism evidence="3 4">
    <name type="scientific">Granulicella mallensis</name>
    <dbReference type="NCBI Taxonomy" id="940614"/>
    <lineage>
        <taxon>Bacteria</taxon>
        <taxon>Pseudomonadati</taxon>
        <taxon>Acidobacteriota</taxon>
        <taxon>Terriglobia</taxon>
        <taxon>Terriglobales</taxon>
        <taxon>Acidobacteriaceae</taxon>
        <taxon>Granulicella</taxon>
    </lineage>
</organism>
<comment type="caution">
    <text evidence="3">The sequence shown here is derived from an EMBL/GenBank/DDBJ whole genome shotgun (WGS) entry which is preliminary data.</text>
</comment>
<gene>
    <name evidence="3" type="ORF">HDF15_003375</name>
</gene>
<dbReference type="Proteomes" id="UP000584867">
    <property type="component" value="Unassembled WGS sequence"/>
</dbReference>
<dbReference type="RefSeq" id="WP_184257380.1">
    <property type="nucleotide sequence ID" value="NZ_JACHIO010000014.1"/>
</dbReference>
<dbReference type="AlphaFoldDB" id="A0A7W8EAP5"/>
<feature type="compositionally biased region" description="Low complexity" evidence="1">
    <location>
        <begin position="901"/>
        <end position="911"/>
    </location>
</feature>
<dbReference type="InterPro" id="IPR016035">
    <property type="entry name" value="Acyl_Trfase/lysoPLipase"/>
</dbReference>
<keyword evidence="2" id="KW-0812">Transmembrane</keyword>
<feature type="compositionally biased region" description="Basic and acidic residues" evidence="1">
    <location>
        <begin position="842"/>
        <end position="851"/>
    </location>
</feature>
<feature type="region of interest" description="Disordered" evidence="1">
    <location>
        <begin position="879"/>
        <end position="918"/>
    </location>
</feature>
<evidence type="ECO:0000256" key="1">
    <source>
        <dbReference type="SAM" id="MobiDB-lite"/>
    </source>
</evidence>
<accession>A0A7W8EAP5</accession>
<feature type="transmembrane region" description="Helical" evidence="2">
    <location>
        <begin position="218"/>
        <end position="238"/>
    </location>
</feature>
<dbReference type="SUPFAM" id="SSF52151">
    <property type="entry name" value="FabD/lysophospholipase-like"/>
    <property type="match status" value="1"/>
</dbReference>
<feature type="transmembrane region" description="Helical" evidence="2">
    <location>
        <begin position="250"/>
        <end position="270"/>
    </location>
</feature>
<dbReference type="EMBL" id="JACHIO010000014">
    <property type="protein sequence ID" value="MBB5065012.1"/>
    <property type="molecule type" value="Genomic_DNA"/>
</dbReference>
<feature type="region of interest" description="Disordered" evidence="1">
    <location>
        <begin position="827"/>
        <end position="861"/>
    </location>
</feature>
<feature type="transmembrane region" description="Helical" evidence="2">
    <location>
        <begin position="109"/>
        <end position="135"/>
    </location>
</feature>
<keyword evidence="2" id="KW-1133">Transmembrane helix</keyword>
<evidence type="ECO:0000313" key="3">
    <source>
        <dbReference type="EMBL" id="MBB5065012.1"/>
    </source>
</evidence>
<feature type="transmembrane region" description="Helical" evidence="2">
    <location>
        <begin position="282"/>
        <end position="303"/>
    </location>
</feature>
<reference evidence="3 4" key="1">
    <citation type="submission" date="2020-08" db="EMBL/GenBank/DDBJ databases">
        <title>Genomic Encyclopedia of Type Strains, Phase IV (KMG-V): Genome sequencing to study the core and pangenomes of soil and plant-associated prokaryotes.</title>
        <authorList>
            <person name="Whitman W."/>
        </authorList>
    </citation>
    <scope>NUCLEOTIDE SEQUENCE [LARGE SCALE GENOMIC DNA]</scope>
    <source>
        <strain evidence="3 4">X5P3</strain>
    </source>
</reference>